<evidence type="ECO:0000313" key="3">
    <source>
        <dbReference type="Proteomes" id="UP000030649"/>
    </source>
</evidence>
<keyword evidence="1" id="KW-0472">Membrane</keyword>
<feature type="transmembrane region" description="Helical" evidence="1">
    <location>
        <begin position="51"/>
        <end position="69"/>
    </location>
</feature>
<dbReference type="Proteomes" id="UP000030649">
    <property type="component" value="Unassembled WGS sequence"/>
</dbReference>
<keyword evidence="1" id="KW-1133">Transmembrane helix</keyword>
<name>U1P9J7_9EURY</name>
<evidence type="ECO:0000256" key="1">
    <source>
        <dbReference type="SAM" id="Phobius"/>
    </source>
</evidence>
<feature type="transmembrane region" description="Helical" evidence="1">
    <location>
        <begin position="26"/>
        <end position="45"/>
    </location>
</feature>
<sequence length="221" mass="24428">MSATQSVDPPAGAVSVAKQYYRRSRILTYLIAIVVVGFVGLSFFLLPFFGWILFAGIIFVIFRFPLFVTGGQMTLETDKAPHTVRAEFESSTPPILPFYWGLADQIESTDGGGRYVINYLGGLQSVELTIDCQPTPDDAADFQLVVTAADSPWGSYQVNVDETSGADGPTRTTVNIDSEADRQFGLRRLPQQLMANNYRPTAIETQGYDIVEFESSISTRW</sequence>
<evidence type="ECO:0000313" key="2">
    <source>
        <dbReference type="EMBL" id="ERG90222.1"/>
    </source>
</evidence>
<organism evidence="2 3">
    <name type="scientific">Haloquadratum walsbyi J07HQW1</name>
    <dbReference type="NCBI Taxonomy" id="1238424"/>
    <lineage>
        <taxon>Archaea</taxon>
        <taxon>Methanobacteriati</taxon>
        <taxon>Methanobacteriota</taxon>
        <taxon>Stenosarchaea group</taxon>
        <taxon>Halobacteria</taxon>
        <taxon>Halobacteriales</taxon>
        <taxon>Haloferacaceae</taxon>
        <taxon>Haloquadratum</taxon>
    </lineage>
</organism>
<dbReference type="AlphaFoldDB" id="U1P9J7"/>
<dbReference type="EMBL" id="KE356560">
    <property type="protein sequence ID" value="ERG90222.1"/>
    <property type="molecule type" value="Genomic_DNA"/>
</dbReference>
<proteinExistence type="predicted"/>
<accession>U1P9J7</accession>
<dbReference type="STRING" id="1238424.J07HQW1_00240"/>
<dbReference type="HOGENOM" id="CLU_1259127_0_0_2"/>
<keyword evidence="1" id="KW-0812">Transmembrane</keyword>
<protein>
    <submittedName>
        <fullName evidence="2">Uncharacterized protein</fullName>
    </submittedName>
</protein>
<reference evidence="2 3" key="1">
    <citation type="journal article" date="2013" name="PLoS ONE">
        <title>Assembly-driven community genomics of a hypersaline microbial ecosystem.</title>
        <authorList>
            <person name="Podell S."/>
            <person name="Ugalde J.A."/>
            <person name="Narasingarao P."/>
            <person name="Banfield J.F."/>
            <person name="Heidelberg K.B."/>
            <person name="Allen E.E."/>
        </authorList>
    </citation>
    <scope>NUCLEOTIDE SEQUENCE [LARGE SCALE GENOMIC DNA]</scope>
    <source>
        <strain evidence="3">J07HQW1</strain>
    </source>
</reference>
<gene>
    <name evidence="2" type="ORF">J07HQW1_00240</name>
</gene>